<dbReference type="InterPro" id="IPR029063">
    <property type="entry name" value="SAM-dependent_MTases_sf"/>
</dbReference>
<dbReference type="CDD" id="cd02440">
    <property type="entry name" value="AdoMet_MTases"/>
    <property type="match status" value="1"/>
</dbReference>
<organism evidence="1 2">
    <name type="scientific">Candidatus Jorgensenbacteria bacterium GW2011_GWA1_48_11</name>
    <dbReference type="NCBI Taxonomy" id="1618660"/>
    <lineage>
        <taxon>Bacteria</taxon>
        <taxon>Candidatus Joergenseniibacteriota</taxon>
    </lineage>
</organism>
<sequence length="247" mass="28226">MNYRDKFYEKYISTHTGQLYGDLGLGAIRRQFPIWQKYFGKFLPKEKSAKIGDFGCGNGGFVWWLQQKGFDQTEGIDVSSEQVAAAEKMGIKNIQRSDIYEFLKKKTDFYDVVFMKDVLEHQTKEEVLNILELISRSLKKGGVLVIQTANAESPFWGRIRHGDFTHETSFTKNSVSQLLSIFGFKNIEVFPMGPVVHGIRSFVRFVLWQLIVFIVRFYLLIETGSPSGIFTQNIIVSSVNGSSRHGL</sequence>
<dbReference type="PANTHER" id="PTHR43861">
    <property type="entry name" value="TRANS-ACONITATE 2-METHYLTRANSFERASE-RELATED"/>
    <property type="match status" value="1"/>
</dbReference>
<dbReference type="SUPFAM" id="SSF53335">
    <property type="entry name" value="S-adenosyl-L-methionine-dependent methyltransferases"/>
    <property type="match status" value="1"/>
</dbReference>
<evidence type="ECO:0000313" key="1">
    <source>
        <dbReference type="EMBL" id="KKU91490.1"/>
    </source>
</evidence>
<evidence type="ECO:0008006" key="3">
    <source>
        <dbReference type="Google" id="ProtNLM"/>
    </source>
</evidence>
<protein>
    <recommendedName>
        <fullName evidence="3">Methyltransferase type 11</fullName>
    </recommendedName>
</protein>
<reference evidence="1 2" key="1">
    <citation type="journal article" date="2015" name="Nature">
        <title>rRNA introns, odd ribosomes, and small enigmatic genomes across a large radiation of phyla.</title>
        <authorList>
            <person name="Brown C.T."/>
            <person name="Hug L.A."/>
            <person name="Thomas B.C."/>
            <person name="Sharon I."/>
            <person name="Castelle C.J."/>
            <person name="Singh A."/>
            <person name="Wilkins M.J."/>
            <person name="Williams K.H."/>
            <person name="Banfield J.F."/>
        </authorList>
    </citation>
    <scope>NUCLEOTIDE SEQUENCE [LARGE SCALE GENOMIC DNA]</scope>
</reference>
<accession>A0A0G1XAX5</accession>
<dbReference type="EMBL" id="LCPF01000001">
    <property type="protein sequence ID" value="KKU91490.1"/>
    <property type="molecule type" value="Genomic_DNA"/>
</dbReference>
<name>A0A0G1XAX5_9BACT</name>
<proteinExistence type="predicted"/>
<dbReference type="AlphaFoldDB" id="A0A0G1XAX5"/>
<dbReference type="Pfam" id="PF13489">
    <property type="entry name" value="Methyltransf_23"/>
    <property type="match status" value="1"/>
</dbReference>
<comment type="caution">
    <text evidence="1">The sequence shown here is derived from an EMBL/GenBank/DDBJ whole genome shotgun (WGS) entry which is preliminary data.</text>
</comment>
<evidence type="ECO:0000313" key="2">
    <source>
        <dbReference type="Proteomes" id="UP000034956"/>
    </source>
</evidence>
<dbReference type="Gene3D" id="3.40.50.150">
    <property type="entry name" value="Vaccinia Virus protein VP39"/>
    <property type="match status" value="1"/>
</dbReference>
<dbReference type="Proteomes" id="UP000034956">
    <property type="component" value="Unassembled WGS sequence"/>
</dbReference>
<gene>
    <name evidence="1" type="ORF">UY23_C0001G0096</name>
</gene>